<dbReference type="eggNOG" id="ENOG502SMYH">
    <property type="taxonomic scope" value="Eukaryota"/>
</dbReference>
<feature type="region of interest" description="Disordered" evidence="1">
    <location>
        <begin position="133"/>
        <end position="345"/>
    </location>
</feature>
<accession>J3NY42</accession>
<organism evidence="2">
    <name type="scientific">Gaeumannomyces tritici (strain R3-111a-1)</name>
    <name type="common">Wheat and barley take-all root rot fungus</name>
    <name type="synonym">Gaeumannomyces graminis var. tritici</name>
    <dbReference type="NCBI Taxonomy" id="644352"/>
    <lineage>
        <taxon>Eukaryota</taxon>
        <taxon>Fungi</taxon>
        <taxon>Dikarya</taxon>
        <taxon>Ascomycota</taxon>
        <taxon>Pezizomycotina</taxon>
        <taxon>Sordariomycetes</taxon>
        <taxon>Sordariomycetidae</taxon>
        <taxon>Magnaporthales</taxon>
        <taxon>Magnaporthaceae</taxon>
        <taxon>Gaeumannomyces</taxon>
    </lineage>
</organism>
<proteinExistence type="predicted"/>
<feature type="compositionally biased region" description="Low complexity" evidence="1">
    <location>
        <begin position="221"/>
        <end position="231"/>
    </location>
</feature>
<reference evidence="2" key="3">
    <citation type="submission" date="2010-09" db="EMBL/GenBank/DDBJ databases">
        <title>Annotation of Gaeumannomyces graminis var. tritici R3-111a-1.</title>
        <authorList>
            <consortium name="The Broad Institute Genome Sequencing Platform"/>
            <person name="Ma L.-J."/>
            <person name="Dead R."/>
            <person name="Young S.K."/>
            <person name="Zeng Q."/>
            <person name="Gargeya S."/>
            <person name="Fitzgerald M."/>
            <person name="Haas B."/>
            <person name="Abouelleil A."/>
            <person name="Alvarado L."/>
            <person name="Arachchi H.M."/>
            <person name="Berlin A."/>
            <person name="Brown A."/>
            <person name="Chapman S.B."/>
            <person name="Chen Z."/>
            <person name="Dunbar C."/>
            <person name="Freedman E."/>
            <person name="Gearin G."/>
            <person name="Gellesch M."/>
            <person name="Goldberg J."/>
            <person name="Griggs A."/>
            <person name="Gujja S."/>
            <person name="Heiman D."/>
            <person name="Howarth C."/>
            <person name="Larson L."/>
            <person name="Lui A."/>
            <person name="MacDonald P.J.P."/>
            <person name="Mehta T."/>
            <person name="Montmayeur A."/>
            <person name="Murphy C."/>
            <person name="Neiman D."/>
            <person name="Pearson M."/>
            <person name="Priest M."/>
            <person name="Roberts A."/>
            <person name="Saif S."/>
            <person name="Shea T."/>
            <person name="Shenoy N."/>
            <person name="Sisk P."/>
            <person name="Stolte C."/>
            <person name="Sykes S."/>
            <person name="Yandava C."/>
            <person name="Wortman J."/>
            <person name="Nusbaum C."/>
            <person name="Birren B."/>
        </authorList>
    </citation>
    <scope>NUCLEOTIDE SEQUENCE</scope>
    <source>
        <strain evidence="2">R3-111a-1</strain>
    </source>
</reference>
<feature type="compositionally biased region" description="Basic and acidic residues" evidence="1">
    <location>
        <begin position="208"/>
        <end position="218"/>
    </location>
</feature>
<dbReference type="Proteomes" id="UP000006039">
    <property type="component" value="Unassembled WGS sequence"/>
</dbReference>
<reference evidence="2" key="2">
    <citation type="submission" date="2010-07" db="EMBL/GenBank/DDBJ databases">
        <authorList>
            <consortium name="The Broad Institute Genome Sequencing Platform"/>
            <consortium name="Broad Institute Genome Sequencing Center for Infectious Disease"/>
            <person name="Ma L.-J."/>
            <person name="Dead R."/>
            <person name="Young S."/>
            <person name="Zeng Q."/>
            <person name="Koehrsen M."/>
            <person name="Alvarado L."/>
            <person name="Berlin A."/>
            <person name="Chapman S.B."/>
            <person name="Chen Z."/>
            <person name="Freedman E."/>
            <person name="Gellesch M."/>
            <person name="Goldberg J."/>
            <person name="Griggs A."/>
            <person name="Gujja S."/>
            <person name="Heilman E.R."/>
            <person name="Heiman D."/>
            <person name="Hepburn T."/>
            <person name="Howarth C."/>
            <person name="Jen D."/>
            <person name="Larson L."/>
            <person name="Mehta T."/>
            <person name="Neiman D."/>
            <person name="Pearson M."/>
            <person name="Roberts A."/>
            <person name="Saif S."/>
            <person name="Shea T."/>
            <person name="Shenoy N."/>
            <person name="Sisk P."/>
            <person name="Stolte C."/>
            <person name="Sykes S."/>
            <person name="Walk T."/>
            <person name="White J."/>
            <person name="Yandava C."/>
            <person name="Haas B."/>
            <person name="Nusbaum C."/>
            <person name="Birren B."/>
        </authorList>
    </citation>
    <scope>NUCLEOTIDE SEQUENCE</scope>
    <source>
        <strain evidence="2">R3-111a-1</strain>
    </source>
</reference>
<feature type="compositionally biased region" description="Low complexity" evidence="1">
    <location>
        <begin position="133"/>
        <end position="153"/>
    </location>
</feature>
<dbReference type="RefSeq" id="XP_009222275.1">
    <property type="nucleotide sequence ID" value="XM_009224011.1"/>
</dbReference>
<feature type="region of interest" description="Disordered" evidence="1">
    <location>
        <begin position="359"/>
        <end position="423"/>
    </location>
</feature>
<dbReference type="EMBL" id="GL385397">
    <property type="protein sequence ID" value="EJT76275.1"/>
    <property type="molecule type" value="Genomic_DNA"/>
</dbReference>
<dbReference type="EnsemblFungi" id="EJT76275">
    <property type="protein sequence ID" value="EJT76275"/>
    <property type="gene ID" value="GGTG_06196"/>
</dbReference>
<evidence type="ECO:0000256" key="1">
    <source>
        <dbReference type="SAM" id="MobiDB-lite"/>
    </source>
</evidence>
<feature type="compositionally biased region" description="Low complexity" evidence="1">
    <location>
        <begin position="378"/>
        <end position="391"/>
    </location>
</feature>
<feature type="compositionally biased region" description="Basic and acidic residues" evidence="1">
    <location>
        <begin position="314"/>
        <end position="327"/>
    </location>
</feature>
<name>J3NY42_GAET3</name>
<reference evidence="3" key="4">
    <citation type="journal article" date="2015" name="G3 (Bethesda)">
        <title>Genome sequences of three phytopathogenic species of the Magnaporthaceae family of fungi.</title>
        <authorList>
            <person name="Okagaki L.H."/>
            <person name="Nunes C.C."/>
            <person name="Sailsbery J."/>
            <person name="Clay B."/>
            <person name="Brown D."/>
            <person name="John T."/>
            <person name="Oh Y."/>
            <person name="Young N."/>
            <person name="Fitzgerald M."/>
            <person name="Haas B.J."/>
            <person name="Zeng Q."/>
            <person name="Young S."/>
            <person name="Adiconis X."/>
            <person name="Fan L."/>
            <person name="Levin J.Z."/>
            <person name="Mitchell T.K."/>
            <person name="Okubara P.A."/>
            <person name="Farman M.L."/>
            <person name="Kohn L.M."/>
            <person name="Birren B."/>
            <person name="Ma L.-J."/>
            <person name="Dean R.A."/>
        </authorList>
    </citation>
    <scope>NUCLEOTIDE SEQUENCE</scope>
    <source>
        <strain evidence="3">R3-111a-1</strain>
    </source>
</reference>
<reference evidence="3" key="5">
    <citation type="submission" date="2018-04" db="UniProtKB">
        <authorList>
            <consortium name="EnsemblFungi"/>
        </authorList>
    </citation>
    <scope>IDENTIFICATION</scope>
    <source>
        <strain evidence="3">R3-111a-1</strain>
    </source>
</reference>
<dbReference type="STRING" id="644352.J3NY42"/>
<evidence type="ECO:0000313" key="4">
    <source>
        <dbReference type="Proteomes" id="UP000006039"/>
    </source>
</evidence>
<dbReference type="HOGENOM" id="CLU_053552_0_0_1"/>
<keyword evidence="4" id="KW-1185">Reference proteome</keyword>
<dbReference type="OrthoDB" id="5226911at2759"/>
<reference evidence="4" key="1">
    <citation type="submission" date="2010-07" db="EMBL/GenBank/DDBJ databases">
        <title>The genome sequence of Gaeumannomyces graminis var. tritici strain R3-111a-1.</title>
        <authorList>
            <consortium name="The Broad Institute Genome Sequencing Platform"/>
            <person name="Ma L.-J."/>
            <person name="Dead R."/>
            <person name="Young S."/>
            <person name="Zeng Q."/>
            <person name="Koehrsen M."/>
            <person name="Alvarado L."/>
            <person name="Berlin A."/>
            <person name="Chapman S.B."/>
            <person name="Chen Z."/>
            <person name="Freedman E."/>
            <person name="Gellesch M."/>
            <person name="Goldberg J."/>
            <person name="Griggs A."/>
            <person name="Gujja S."/>
            <person name="Heilman E.R."/>
            <person name="Heiman D."/>
            <person name="Hepburn T."/>
            <person name="Howarth C."/>
            <person name="Jen D."/>
            <person name="Larson L."/>
            <person name="Mehta T."/>
            <person name="Neiman D."/>
            <person name="Pearson M."/>
            <person name="Roberts A."/>
            <person name="Saif S."/>
            <person name="Shea T."/>
            <person name="Shenoy N."/>
            <person name="Sisk P."/>
            <person name="Stolte C."/>
            <person name="Sykes S."/>
            <person name="Walk T."/>
            <person name="White J."/>
            <person name="Yandava C."/>
            <person name="Haas B."/>
            <person name="Nusbaum C."/>
            <person name="Birren B."/>
        </authorList>
    </citation>
    <scope>NUCLEOTIDE SEQUENCE [LARGE SCALE GENOMIC DNA]</scope>
    <source>
        <strain evidence="4">R3-111a-1</strain>
    </source>
</reference>
<feature type="compositionally biased region" description="Polar residues" evidence="1">
    <location>
        <begin position="286"/>
        <end position="313"/>
    </location>
</feature>
<dbReference type="GeneID" id="20346654"/>
<protein>
    <submittedName>
        <fullName evidence="2 3">Uncharacterized protein</fullName>
    </submittedName>
</protein>
<sequence>MRFGDSIRKLLETYGNCLQLLEVFRRRTDETRPESDAASLLQKSLKSDRDKIERRYASRLSESGRRLARGDDKAKSVLRRTLKKLNAALVDLLHMGKHDDAMLPYDALKRLSNSSRIDAVNAIDQLSHRLASAPSRRSLASSSGVASSSSTSADGHRRRRASASDAGTSIAPHSPTKPPPTKTRKDPGKRSSRKVSKEAVAASKKAHRSSEPKRDSRKLSKSVTSSSTATAPGGGSTGSSSGFTDSHAVGGRNNSTATDGGTGAGATNTAATTTVPTGVSDAHDPTVSSSGSNRDSTRTGTGTSPGINISTSSDHGDDKKRDRKADLEDPFPLRPRSPFRSHRFSRSVANRMSMMTVSSVSTKLGEIPERRRLQRVHGSSAAESGSGEGSEYNVPPTYPLKPYRTPPGSRAKNSGFWGLFSRR</sequence>
<dbReference type="VEuPathDB" id="FungiDB:GGTG_06196"/>
<feature type="compositionally biased region" description="Low complexity" evidence="1">
    <location>
        <begin position="265"/>
        <end position="278"/>
    </location>
</feature>
<dbReference type="AlphaFoldDB" id="J3NY42"/>
<evidence type="ECO:0000313" key="3">
    <source>
        <dbReference type="EnsemblFungi" id="EJT76275"/>
    </source>
</evidence>
<evidence type="ECO:0000313" key="2">
    <source>
        <dbReference type="EMBL" id="EJT76275.1"/>
    </source>
</evidence>
<gene>
    <name evidence="3" type="primary">20346654</name>
    <name evidence="2" type="ORF">GGTG_06196</name>
</gene>